<gene>
    <name evidence="7" type="ORF">NQ317_014003</name>
</gene>
<feature type="transmembrane region" description="Helical" evidence="5">
    <location>
        <begin position="97"/>
        <end position="115"/>
    </location>
</feature>
<evidence type="ECO:0000256" key="4">
    <source>
        <dbReference type="ARBA" id="ARBA00023136"/>
    </source>
</evidence>
<keyword evidence="3 5" id="KW-1133">Transmembrane helix</keyword>
<evidence type="ECO:0000256" key="2">
    <source>
        <dbReference type="ARBA" id="ARBA00022692"/>
    </source>
</evidence>
<keyword evidence="4 5" id="KW-0472">Membrane</keyword>
<feature type="domain" description="Major facilitator superfamily (MFS) profile" evidence="6">
    <location>
        <begin position="24"/>
        <end position="421"/>
    </location>
</feature>
<dbReference type="InterPro" id="IPR050549">
    <property type="entry name" value="MFS_Trehalose_Transporter"/>
</dbReference>
<evidence type="ECO:0000256" key="3">
    <source>
        <dbReference type="ARBA" id="ARBA00022989"/>
    </source>
</evidence>
<dbReference type="InterPro" id="IPR005828">
    <property type="entry name" value="MFS_sugar_transport-like"/>
</dbReference>
<feature type="transmembrane region" description="Helical" evidence="5">
    <location>
        <begin position="395"/>
        <end position="417"/>
    </location>
</feature>
<evidence type="ECO:0000313" key="7">
    <source>
        <dbReference type="EMBL" id="KAJ8971685.1"/>
    </source>
</evidence>
<name>A0ABQ9J2H0_9CUCU</name>
<organism evidence="7 8">
    <name type="scientific">Molorchus minor</name>
    <dbReference type="NCBI Taxonomy" id="1323400"/>
    <lineage>
        <taxon>Eukaryota</taxon>
        <taxon>Metazoa</taxon>
        <taxon>Ecdysozoa</taxon>
        <taxon>Arthropoda</taxon>
        <taxon>Hexapoda</taxon>
        <taxon>Insecta</taxon>
        <taxon>Pterygota</taxon>
        <taxon>Neoptera</taxon>
        <taxon>Endopterygota</taxon>
        <taxon>Coleoptera</taxon>
        <taxon>Polyphaga</taxon>
        <taxon>Cucujiformia</taxon>
        <taxon>Chrysomeloidea</taxon>
        <taxon>Cerambycidae</taxon>
        <taxon>Lamiinae</taxon>
        <taxon>Monochamini</taxon>
        <taxon>Molorchus</taxon>
    </lineage>
</organism>
<comment type="caution">
    <text evidence="7">The sequence shown here is derived from an EMBL/GenBank/DDBJ whole genome shotgun (WGS) entry which is preliminary data.</text>
</comment>
<dbReference type="Pfam" id="PF00083">
    <property type="entry name" value="Sugar_tr"/>
    <property type="match status" value="1"/>
</dbReference>
<proteinExistence type="predicted"/>
<dbReference type="EMBL" id="JAPWTJ010001446">
    <property type="protein sequence ID" value="KAJ8971685.1"/>
    <property type="molecule type" value="Genomic_DNA"/>
</dbReference>
<dbReference type="SUPFAM" id="SSF103473">
    <property type="entry name" value="MFS general substrate transporter"/>
    <property type="match status" value="1"/>
</dbReference>
<feature type="transmembrane region" description="Helical" evidence="5">
    <location>
        <begin position="26"/>
        <end position="47"/>
    </location>
</feature>
<evidence type="ECO:0000256" key="5">
    <source>
        <dbReference type="SAM" id="Phobius"/>
    </source>
</evidence>
<dbReference type="InterPro" id="IPR036259">
    <property type="entry name" value="MFS_trans_sf"/>
</dbReference>
<reference evidence="7" key="1">
    <citation type="journal article" date="2023" name="Insect Mol. Biol.">
        <title>Genome sequencing provides insights into the evolution of gene families encoding plant cell wall-degrading enzymes in longhorned beetles.</title>
        <authorList>
            <person name="Shin N.R."/>
            <person name="Okamura Y."/>
            <person name="Kirsch R."/>
            <person name="Pauchet Y."/>
        </authorList>
    </citation>
    <scope>NUCLEOTIDE SEQUENCE</scope>
    <source>
        <strain evidence="7">MMC_N1</strain>
    </source>
</reference>
<accession>A0ABQ9J2H0</accession>
<comment type="subcellular location">
    <subcellularLocation>
        <location evidence="1">Membrane</location>
        <topology evidence="1">Multi-pass membrane protein</topology>
    </subcellularLocation>
</comment>
<dbReference type="PANTHER" id="PTHR48021:SF46">
    <property type="entry name" value="MAJOR FACILITATOR SUPERFAMILY (MFS) PROFILE DOMAIN-CONTAINING PROTEIN"/>
    <property type="match status" value="1"/>
</dbReference>
<dbReference type="Gene3D" id="1.20.1250.20">
    <property type="entry name" value="MFS general substrate transporter like domains"/>
    <property type="match status" value="2"/>
</dbReference>
<keyword evidence="2 5" id="KW-0812">Transmembrane</keyword>
<feature type="transmembrane region" description="Helical" evidence="5">
    <location>
        <begin position="336"/>
        <end position="355"/>
    </location>
</feature>
<feature type="transmembrane region" description="Helical" evidence="5">
    <location>
        <begin position="294"/>
        <end position="316"/>
    </location>
</feature>
<feature type="transmembrane region" description="Helical" evidence="5">
    <location>
        <begin position="367"/>
        <end position="389"/>
    </location>
</feature>
<evidence type="ECO:0000313" key="8">
    <source>
        <dbReference type="Proteomes" id="UP001162164"/>
    </source>
</evidence>
<dbReference type="PANTHER" id="PTHR48021">
    <property type="match status" value="1"/>
</dbReference>
<evidence type="ECO:0000259" key="6">
    <source>
        <dbReference type="PROSITE" id="PS50850"/>
    </source>
</evidence>
<dbReference type="Proteomes" id="UP001162164">
    <property type="component" value="Unassembled WGS sequence"/>
</dbReference>
<keyword evidence="8" id="KW-1185">Reference proteome</keyword>
<protein>
    <recommendedName>
        <fullName evidence="6">Major facilitator superfamily (MFS) profile domain-containing protein</fullName>
    </recommendedName>
</protein>
<feature type="transmembrane region" description="Helical" evidence="5">
    <location>
        <begin position="121"/>
        <end position="143"/>
    </location>
</feature>
<dbReference type="PROSITE" id="PS50850">
    <property type="entry name" value="MFS"/>
    <property type="match status" value="1"/>
</dbReference>
<evidence type="ECO:0000256" key="1">
    <source>
        <dbReference type="ARBA" id="ARBA00004141"/>
    </source>
</evidence>
<feature type="transmembrane region" description="Helical" evidence="5">
    <location>
        <begin position="67"/>
        <end position="85"/>
    </location>
</feature>
<dbReference type="InterPro" id="IPR020846">
    <property type="entry name" value="MFS_dom"/>
</dbReference>
<sequence length="435" mass="48085">MNPSIDSSYWNATKVKKKNGRNSVQIYAIIAACLATLTNGILFGWSSPFLVKITKDKESYDITEDEASYFTVIPAIAMILSCFLFSGLIDIIGRKRTLLLITLPQLSYWILTALANNVYVFYAARVCSGLCDACAFVALPIYIGEVATPKVRGTFGNFFSLAIFVGILFISVIGNYFSVKVSAYICVTFPVLFAILFSCVPESPYFYVMKGRFEDAKCSLRRFRGKSNVEEEFLQLKSDVERQISELGTWKEVFTIDSNRKAIGIGVFLRASQQLGGGSIFAAYFIIEKVGRKISYVGSLASCSVALLLEAVYFFMDQFHPEINVASVNWIPLAGMLLFVLSASVGMALVPTLMSGELFSASIKAKAVTITVITLGLFQLLVNNLFYWLSINCGFFSSFLLFSVCSGVGSLLSLYFLPETKGKTLEEIQQSLKRT</sequence>
<feature type="transmembrane region" description="Helical" evidence="5">
    <location>
        <begin position="155"/>
        <end position="176"/>
    </location>
</feature>
<feature type="transmembrane region" description="Helical" evidence="5">
    <location>
        <begin position="182"/>
        <end position="200"/>
    </location>
</feature>